<sequence>MKAFACGDVVPGCEARWVCSTEDEILARVGAHASSAHGLTEISPELVGAVRGSIVAA</sequence>
<protein>
    <recommendedName>
        <fullName evidence="3">DUF1059 domain-containing protein</fullName>
    </recommendedName>
</protein>
<dbReference type="Proteomes" id="UP000239297">
    <property type="component" value="Unassembled WGS sequence"/>
</dbReference>
<gene>
    <name evidence="1" type="ORF">C4K88_10670</name>
</gene>
<dbReference type="InterPro" id="IPR009409">
    <property type="entry name" value="DUF1059"/>
</dbReference>
<dbReference type="OrthoDB" id="3213531at2"/>
<proteinExistence type="predicted"/>
<comment type="caution">
    <text evidence="1">The sequence shown here is derived from an EMBL/GenBank/DDBJ whole genome shotgun (WGS) entry which is preliminary data.</text>
</comment>
<name>A0A2S5IX50_9MICC</name>
<evidence type="ECO:0000313" key="1">
    <source>
        <dbReference type="EMBL" id="PPB49156.1"/>
    </source>
</evidence>
<accession>A0A2S5IX50</accession>
<dbReference type="Pfam" id="PF06348">
    <property type="entry name" value="DUF1059"/>
    <property type="match status" value="1"/>
</dbReference>
<dbReference type="AlphaFoldDB" id="A0A2S5IX50"/>
<evidence type="ECO:0008006" key="3">
    <source>
        <dbReference type="Google" id="ProtNLM"/>
    </source>
</evidence>
<keyword evidence="2" id="KW-1185">Reference proteome</keyword>
<dbReference type="RefSeq" id="WP_104121593.1">
    <property type="nucleotide sequence ID" value="NZ_PRKW01000004.1"/>
</dbReference>
<reference evidence="1 2" key="1">
    <citation type="journal article" date="2014" name="Int. J. Syst. Evol. Microbiol.">
        <title>Arthrobacter pityocampae sp. nov., isolated from Thaumetopoea pityocampa (Lep., Thaumetopoeidae).</title>
        <authorList>
            <person name="Ince I.A."/>
            <person name="Demirbag Z."/>
            <person name="Kati H."/>
        </authorList>
    </citation>
    <scope>NUCLEOTIDE SEQUENCE [LARGE SCALE GENOMIC DNA]</scope>
    <source>
        <strain evidence="1 2">Tp2</strain>
    </source>
</reference>
<dbReference type="EMBL" id="PRKW01000004">
    <property type="protein sequence ID" value="PPB49156.1"/>
    <property type="molecule type" value="Genomic_DNA"/>
</dbReference>
<evidence type="ECO:0000313" key="2">
    <source>
        <dbReference type="Proteomes" id="UP000239297"/>
    </source>
</evidence>
<organism evidence="1 2">
    <name type="scientific">Arthrobacter pityocampae</name>
    <dbReference type="NCBI Taxonomy" id="547334"/>
    <lineage>
        <taxon>Bacteria</taxon>
        <taxon>Bacillati</taxon>
        <taxon>Actinomycetota</taxon>
        <taxon>Actinomycetes</taxon>
        <taxon>Micrococcales</taxon>
        <taxon>Micrococcaceae</taxon>
        <taxon>Arthrobacter</taxon>
    </lineage>
</organism>